<dbReference type="Pfam" id="PF00107">
    <property type="entry name" value="ADH_zinc_N"/>
    <property type="match status" value="1"/>
</dbReference>
<dbReference type="Gene3D" id="3.90.180.10">
    <property type="entry name" value="Medium-chain alcohol dehydrogenases, catalytic domain"/>
    <property type="match status" value="1"/>
</dbReference>
<dbReference type="AlphaFoldDB" id="A0A0R2U457"/>
<evidence type="ECO:0000259" key="1">
    <source>
        <dbReference type="SMART" id="SM00829"/>
    </source>
</evidence>
<dbReference type="InterPro" id="IPR052711">
    <property type="entry name" value="Zinc_ADH-like"/>
</dbReference>
<dbReference type="InterPro" id="IPR013149">
    <property type="entry name" value="ADH-like_C"/>
</dbReference>
<dbReference type="SMART" id="SM00829">
    <property type="entry name" value="PKS_ER"/>
    <property type="match status" value="1"/>
</dbReference>
<organism evidence="2 3">
    <name type="scientific">SAR92 bacterium BACL26 MAG-121220-bin70</name>
    <dbReference type="NCBI Taxonomy" id="1655626"/>
    <lineage>
        <taxon>Bacteria</taxon>
        <taxon>Pseudomonadati</taxon>
        <taxon>Pseudomonadota</taxon>
        <taxon>Gammaproteobacteria</taxon>
        <taxon>Cellvibrionales</taxon>
        <taxon>Porticoccaceae</taxon>
        <taxon>SAR92 clade</taxon>
    </lineage>
</organism>
<dbReference type="PANTHER" id="PTHR45033">
    <property type="match status" value="1"/>
</dbReference>
<dbReference type="SUPFAM" id="SSF50129">
    <property type="entry name" value="GroES-like"/>
    <property type="match status" value="1"/>
</dbReference>
<dbReference type="EMBL" id="LICA01000361">
    <property type="protein sequence ID" value="KRO92187.1"/>
    <property type="molecule type" value="Genomic_DNA"/>
</dbReference>
<sequence>MKQIQLASPGGLGNLQLVETDKPKPTADQILIKVSSSSLNYHDLLVAQGQIPTEDGRVILSDCAGEVVEIGSAVTKWEVGDIVMSSCYPHWIEGAPEYQLLSFIGDNEDGYSTEYMAISEKSVTRIPNGWTRPEAATLPCAGLTAWRALVDEGRLQSGETVLVQGTGGVSIFALQLAKSMGAKVIATSSSAEKMERLKALGADEVINYKEEPQWGKAVLAKTAGLGVDHVIEVGGGGTFGESVRAAKLGGHIALIGVLSGPAVSQIILPRIFMKQLRMSGIAMANQQSQIAMVEYLDRSSIRPIISDTFDLADIASAFQHQIDNKHFGKISILINND</sequence>
<feature type="domain" description="Enoyl reductase (ER)" evidence="1">
    <location>
        <begin position="10"/>
        <end position="332"/>
    </location>
</feature>
<dbReference type="InterPro" id="IPR036291">
    <property type="entry name" value="NAD(P)-bd_dom_sf"/>
</dbReference>
<reference evidence="2 3" key="1">
    <citation type="submission" date="2015-10" db="EMBL/GenBank/DDBJ databases">
        <title>Metagenome-Assembled Genomes uncover a global brackish microbiome.</title>
        <authorList>
            <person name="Hugerth L.W."/>
            <person name="Larsson J."/>
            <person name="Alneberg J."/>
            <person name="Lindh M.V."/>
            <person name="Legrand C."/>
            <person name="Pinhassi J."/>
            <person name="Andersson A.F."/>
        </authorList>
    </citation>
    <scope>NUCLEOTIDE SEQUENCE [LARGE SCALE GENOMIC DNA]</scope>
    <source>
        <strain evidence="2">BACL26 MAG-121220-bin70</strain>
    </source>
</reference>
<accession>A0A0R2U457</accession>
<dbReference type="InterPro" id="IPR020843">
    <property type="entry name" value="ER"/>
</dbReference>
<dbReference type="GO" id="GO:0016491">
    <property type="term" value="F:oxidoreductase activity"/>
    <property type="evidence" value="ECO:0007669"/>
    <property type="project" value="InterPro"/>
</dbReference>
<gene>
    <name evidence="2" type="ORF">ABS24_06180</name>
</gene>
<dbReference type="Proteomes" id="UP000051213">
    <property type="component" value="Unassembled WGS sequence"/>
</dbReference>
<dbReference type="Gene3D" id="3.40.50.720">
    <property type="entry name" value="NAD(P)-binding Rossmann-like Domain"/>
    <property type="match status" value="1"/>
</dbReference>
<dbReference type="SUPFAM" id="SSF51735">
    <property type="entry name" value="NAD(P)-binding Rossmann-fold domains"/>
    <property type="match status" value="1"/>
</dbReference>
<dbReference type="InterPro" id="IPR013154">
    <property type="entry name" value="ADH-like_N"/>
</dbReference>
<comment type="caution">
    <text evidence="2">The sequence shown here is derived from an EMBL/GenBank/DDBJ whole genome shotgun (WGS) entry which is preliminary data.</text>
</comment>
<evidence type="ECO:0000313" key="2">
    <source>
        <dbReference type="EMBL" id="KRO92187.1"/>
    </source>
</evidence>
<dbReference type="CDD" id="cd08276">
    <property type="entry name" value="MDR7"/>
    <property type="match status" value="1"/>
</dbReference>
<protein>
    <submittedName>
        <fullName evidence="2">NADPH:quinone oxidoreductase</fullName>
    </submittedName>
</protein>
<dbReference type="Pfam" id="PF08240">
    <property type="entry name" value="ADH_N"/>
    <property type="match status" value="1"/>
</dbReference>
<dbReference type="InterPro" id="IPR011032">
    <property type="entry name" value="GroES-like_sf"/>
</dbReference>
<name>A0A0R2U457_9GAMM</name>
<dbReference type="PANTHER" id="PTHR45033:SF2">
    <property type="entry name" value="ZINC-TYPE ALCOHOL DEHYDROGENASE-LIKE PROTEIN C1773.06C"/>
    <property type="match status" value="1"/>
</dbReference>
<evidence type="ECO:0000313" key="3">
    <source>
        <dbReference type="Proteomes" id="UP000051213"/>
    </source>
</evidence>
<proteinExistence type="predicted"/>